<keyword evidence="2" id="KW-1185">Reference proteome</keyword>
<evidence type="ECO:0000313" key="1">
    <source>
        <dbReference type="EMBL" id="TGY97741.1"/>
    </source>
</evidence>
<sequence>MKITYIHHSAFCVETGGKALVFDYFRGDRLPYCRYCGKMPELPKETPLYVFSSHSHQDHFDPEVLEWSRNYPKIHYVFSKDIKKKLGNSAWKRLGVDEGVKERITYVKPGEQHEIDGVTVETLLSTDSGVAFLVAVSGKVIYHAGDLNWWRWEGEPEESNEYQERTYKEQINLLSGRKIDLAFVALDPRQEGDKYLGIDYFIDHVQAGYIVPMHMWKEYGLIEEYRSLPRNASVREKILVVEGENQVITADETFR</sequence>
<evidence type="ECO:0000313" key="2">
    <source>
        <dbReference type="Proteomes" id="UP000304953"/>
    </source>
</evidence>
<proteinExistence type="predicted"/>
<gene>
    <name evidence="1" type="ORF">E5329_03810</name>
</gene>
<protein>
    <submittedName>
        <fullName evidence="1">MBL fold metallo-hydrolase</fullName>
    </submittedName>
</protein>
<accession>A0AC61S182</accession>
<name>A0AC61S182_9FIRM</name>
<organism evidence="1 2">
    <name type="scientific">Petralouisia muris</name>
    <dbReference type="NCBI Taxonomy" id="3032872"/>
    <lineage>
        <taxon>Bacteria</taxon>
        <taxon>Bacillati</taxon>
        <taxon>Bacillota</taxon>
        <taxon>Clostridia</taxon>
        <taxon>Lachnospirales</taxon>
        <taxon>Lachnospiraceae</taxon>
        <taxon>Petralouisia</taxon>
    </lineage>
</organism>
<comment type="caution">
    <text evidence="1">The sequence shown here is derived from an EMBL/GenBank/DDBJ whole genome shotgun (WGS) entry which is preliminary data.</text>
</comment>
<dbReference type="EMBL" id="SRYA01000005">
    <property type="protein sequence ID" value="TGY97741.1"/>
    <property type="molecule type" value="Genomic_DNA"/>
</dbReference>
<dbReference type="Proteomes" id="UP000304953">
    <property type="component" value="Unassembled WGS sequence"/>
</dbReference>
<reference evidence="1" key="1">
    <citation type="submission" date="2019-04" db="EMBL/GenBank/DDBJ databases">
        <title>Microbes associate with the intestines of laboratory mice.</title>
        <authorList>
            <person name="Navarre W."/>
            <person name="Wong E."/>
            <person name="Huang K."/>
            <person name="Tropini C."/>
            <person name="Ng K."/>
            <person name="Yu B."/>
        </authorList>
    </citation>
    <scope>NUCLEOTIDE SEQUENCE</scope>
    <source>
        <strain evidence="1">NM01_1-7b</strain>
    </source>
</reference>